<protein>
    <submittedName>
        <fullName evidence="2">Uncharacterized protein</fullName>
    </submittedName>
</protein>
<keyword evidence="3" id="KW-1185">Reference proteome</keyword>
<name>A0A8G0LQZ0_9HYPO</name>
<feature type="region of interest" description="Disordered" evidence="1">
    <location>
        <begin position="28"/>
        <end position="64"/>
    </location>
</feature>
<dbReference type="EMBL" id="CP075870">
    <property type="protein sequence ID" value="QYT05313.1"/>
    <property type="molecule type" value="Genomic_DNA"/>
</dbReference>
<evidence type="ECO:0000313" key="3">
    <source>
        <dbReference type="Proteomes" id="UP000826661"/>
    </source>
</evidence>
<sequence>MMPISRCTCGVLILQNFLHEIAKKSRPSQDAKAGGQAFTAESADPVGSSLAAKTPDSELRNGPAITPARSRVQDFCGFISSGIDHLCFFFSHSLYLEYTCERLEPAAESLPPPTAVDPRYLHHLAFPQCRPRSATEGRIEADFNGNAASQHRLIGSSPRPTLPQNRQGCEKSHSTKAPVWHRRKANRLELPGTVRSTEYGVQPV</sequence>
<dbReference type="Proteomes" id="UP000826661">
    <property type="component" value="Chromosome VII"/>
</dbReference>
<dbReference type="AlphaFoldDB" id="A0A8G0LQZ0"/>
<feature type="region of interest" description="Disordered" evidence="1">
    <location>
        <begin position="151"/>
        <end position="177"/>
    </location>
</feature>
<reference evidence="2 3" key="1">
    <citation type="journal article" date="2021" name="BMC Genomics">
        <title>Telomere-to-telomere genome assembly of asparaginase-producing Trichoderma simmonsii.</title>
        <authorList>
            <person name="Chung D."/>
            <person name="Kwon Y.M."/>
            <person name="Yang Y."/>
        </authorList>
    </citation>
    <scope>NUCLEOTIDE SEQUENCE [LARGE SCALE GENOMIC DNA]</scope>
    <source>
        <strain evidence="2 3">GH-Sj1</strain>
    </source>
</reference>
<gene>
    <name evidence="2" type="ORF">H0G86_012207</name>
</gene>
<organism evidence="2 3">
    <name type="scientific">Trichoderma simmonsii</name>
    <dbReference type="NCBI Taxonomy" id="1491479"/>
    <lineage>
        <taxon>Eukaryota</taxon>
        <taxon>Fungi</taxon>
        <taxon>Dikarya</taxon>
        <taxon>Ascomycota</taxon>
        <taxon>Pezizomycotina</taxon>
        <taxon>Sordariomycetes</taxon>
        <taxon>Hypocreomycetidae</taxon>
        <taxon>Hypocreales</taxon>
        <taxon>Hypocreaceae</taxon>
        <taxon>Trichoderma</taxon>
    </lineage>
</organism>
<evidence type="ECO:0000256" key="1">
    <source>
        <dbReference type="SAM" id="MobiDB-lite"/>
    </source>
</evidence>
<feature type="compositionally biased region" description="Polar residues" evidence="1">
    <location>
        <begin position="158"/>
        <end position="167"/>
    </location>
</feature>
<accession>A0A8G0LQZ0</accession>
<proteinExistence type="predicted"/>
<evidence type="ECO:0000313" key="2">
    <source>
        <dbReference type="EMBL" id="QYT05313.1"/>
    </source>
</evidence>